<keyword evidence="1" id="KW-0812">Transmembrane</keyword>
<dbReference type="Pfam" id="PF19578">
    <property type="entry name" value="DUF6090"/>
    <property type="match status" value="1"/>
</dbReference>
<name>A0ABS7XTA5_9FLAO</name>
<dbReference type="InterPro" id="IPR045749">
    <property type="entry name" value="DUF6090"/>
</dbReference>
<dbReference type="RefSeq" id="WP_224529758.1">
    <property type="nucleotide sequence ID" value="NZ_JAIUJR010000007.1"/>
</dbReference>
<dbReference type="EMBL" id="JAIUJR010000007">
    <property type="protein sequence ID" value="MCA0133240.1"/>
    <property type="molecule type" value="Genomic_DNA"/>
</dbReference>
<keyword evidence="3" id="KW-1185">Reference proteome</keyword>
<sequence length="251" mass="29005">MIKFFRKIRQKLLSENKFNKYLIYAIGEIVLVVLGILIALQVNNLNNERQNNKKVSGYINEIKNNLAVDAELIDSIVSHNNTKIQQLIKTIDFYYRMEGDMRYRDSIFFIASKGKIASFIPFKTNITGLNALISSGELSLIPNRIRIELNNYYDRSAEQNENSERSKELTRTSVQDKFLKIIVTREYIELFTGLKIAPSKVKNEKFIASEALTMDLLFLSEIENTRNKELKELKIIGEELVKLINSELNGK</sequence>
<keyword evidence="1" id="KW-0472">Membrane</keyword>
<evidence type="ECO:0000313" key="2">
    <source>
        <dbReference type="EMBL" id="MCA0133240.1"/>
    </source>
</evidence>
<accession>A0ABS7XTA5</accession>
<gene>
    <name evidence="2" type="ORF">LBU54_11650</name>
</gene>
<feature type="transmembrane region" description="Helical" evidence="1">
    <location>
        <begin position="21"/>
        <end position="42"/>
    </location>
</feature>
<keyword evidence="1" id="KW-1133">Transmembrane helix</keyword>
<proteinExistence type="predicted"/>
<comment type="caution">
    <text evidence="2">The sequence shown here is derived from an EMBL/GenBank/DDBJ whole genome shotgun (WGS) entry which is preliminary data.</text>
</comment>
<protein>
    <submittedName>
        <fullName evidence="2">Uncharacterized protein</fullName>
    </submittedName>
</protein>
<evidence type="ECO:0000313" key="3">
    <source>
        <dbReference type="Proteomes" id="UP001198901"/>
    </source>
</evidence>
<organism evidence="2 3">
    <name type="scientific">Winogradskyella alexanderae</name>
    <dbReference type="NCBI Taxonomy" id="2877123"/>
    <lineage>
        <taxon>Bacteria</taxon>
        <taxon>Pseudomonadati</taxon>
        <taxon>Bacteroidota</taxon>
        <taxon>Flavobacteriia</taxon>
        <taxon>Flavobacteriales</taxon>
        <taxon>Flavobacteriaceae</taxon>
        <taxon>Winogradskyella</taxon>
    </lineage>
</organism>
<reference evidence="3" key="1">
    <citation type="submission" date="2023-07" db="EMBL/GenBank/DDBJ databases">
        <authorList>
            <person name="Yue Y."/>
        </authorList>
    </citation>
    <scope>NUCLEOTIDE SEQUENCE [LARGE SCALE GENOMIC DNA]</scope>
    <source>
        <strain evidence="3">D23</strain>
    </source>
</reference>
<evidence type="ECO:0000256" key="1">
    <source>
        <dbReference type="SAM" id="Phobius"/>
    </source>
</evidence>
<dbReference type="Proteomes" id="UP001198901">
    <property type="component" value="Unassembled WGS sequence"/>
</dbReference>